<evidence type="ECO:0000313" key="2">
    <source>
        <dbReference type="Proteomes" id="UP001164746"/>
    </source>
</evidence>
<keyword evidence="2" id="KW-1185">Reference proteome</keyword>
<dbReference type="SUPFAM" id="SSF52980">
    <property type="entry name" value="Restriction endonuclease-like"/>
    <property type="match status" value="1"/>
</dbReference>
<dbReference type="InterPro" id="IPR011604">
    <property type="entry name" value="PDDEXK-like_dom_sf"/>
</dbReference>
<evidence type="ECO:0000313" key="1">
    <source>
        <dbReference type="EMBL" id="WAR04069.1"/>
    </source>
</evidence>
<protein>
    <submittedName>
        <fullName evidence="1">Uncharacterized protein</fullName>
    </submittedName>
</protein>
<name>A0ABY7E6L7_MYAAR</name>
<sequence>MFMTLGSSSIRSSLVLGPAKMERFAIMGNLYWYQVQGQLLVTGADFCDFVTYYWQETSVIRIFPDRCTMEDNSILSKMCLVFCKVFVD</sequence>
<dbReference type="Proteomes" id="UP001164746">
    <property type="component" value="Chromosome 4"/>
</dbReference>
<dbReference type="Gene3D" id="3.90.320.10">
    <property type="match status" value="1"/>
</dbReference>
<accession>A0ABY7E6L7</accession>
<gene>
    <name evidence="1" type="ORF">MAR_010627</name>
</gene>
<proteinExistence type="predicted"/>
<dbReference type="EMBL" id="CP111015">
    <property type="protein sequence ID" value="WAR04069.1"/>
    <property type="molecule type" value="Genomic_DNA"/>
</dbReference>
<reference evidence="1" key="1">
    <citation type="submission" date="2022-11" db="EMBL/GenBank/DDBJ databases">
        <title>Centuries of genome instability and evolution in soft-shell clam transmissible cancer (bioRxiv).</title>
        <authorList>
            <person name="Hart S.F.M."/>
            <person name="Yonemitsu M.A."/>
            <person name="Giersch R.M."/>
            <person name="Beal B.F."/>
            <person name="Arriagada G."/>
            <person name="Davis B.W."/>
            <person name="Ostrander E.A."/>
            <person name="Goff S.P."/>
            <person name="Metzger M.J."/>
        </authorList>
    </citation>
    <scope>NUCLEOTIDE SEQUENCE</scope>
    <source>
        <strain evidence="1">MELC-2E11</strain>
        <tissue evidence="1">Siphon/mantle</tissue>
    </source>
</reference>
<dbReference type="InterPro" id="IPR011335">
    <property type="entry name" value="Restrct_endonuc-II-like"/>
</dbReference>
<organism evidence="1 2">
    <name type="scientific">Mya arenaria</name>
    <name type="common">Soft-shell clam</name>
    <dbReference type="NCBI Taxonomy" id="6604"/>
    <lineage>
        <taxon>Eukaryota</taxon>
        <taxon>Metazoa</taxon>
        <taxon>Spiralia</taxon>
        <taxon>Lophotrochozoa</taxon>
        <taxon>Mollusca</taxon>
        <taxon>Bivalvia</taxon>
        <taxon>Autobranchia</taxon>
        <taxon>Heteroconchia</taxon>
        <taxon>Euheterodonta</taxon>
        <taxon>Imparidentia</taxon>
        <taxon>Neoheterodontei</taxon>
        <taxon>Myida</taxon>
        <taxon>Myoidea</taxon>
        <taxon>Myidae</taxon>
        <taxon>Mya</taxon>
    </lineage>
</organism>